<proteinExistence type="predicted"/>
<evidence type="ECO:0000256" key="1">
    <source>
        <dbReference type="SAM" id="Phobius"/>
    </source>
</evidence>
<keyword evidence="1" id="KW-0472">Membrane</keyword>
<dbReference type="Proteomes" id="UP000238634">
    <property type="component" value="Unassembled WGS sequence"/>
</dbReference>
<dbReference type="OrthoDB" id="9888158at2"/>
<reference evidence="2 3" key="1">
    <citation type="submission" date="2018-02" db="EMBL/GenBank/DDBJ databases">
        <authorList>
            <person name="Cohen D.B."/>
            <person name="Kent A.D."/>
        </authorList>
    </citation>
    <scope>NUCLEOTIDE SEQUENCE [LARGE SCALE GENOMIC DNA]</scope>
    <source>
        <strain evidence="2 3">ULC007</strain>
    </source>
</reference>
<dbReference type="RefSeq" id="WP_073070616.1">
    <property type="nucleotide sequence ID" value="NZ_MPPI01000008.1"/>
</dbReference>
<feature type="transmembrane region" description="Helical" evidence="1">
    <location>
        <begin position="51"/>
        <end position="72"/>
    </location>
</feature>
<accession>A0A2T1DK72</accession>
<protein>
    <submittedName>
        <fullName evidence="2">Uncharacterized protein</fullName>
    </submittedName>
</protein>
<keyword evidence="1" id="KW-1133">Transmembrane helix</keyword>
<evidence type="ECO:0000313" key="3">
    <source>
        <dbReference type="Proteomes" id="UP000238634"/>
    </source>
</evidence>
<sequence>MTPSFALLAIVIILGSLLVLAPIIADYYYACRKLEQSSNSSDLISKTIAGGYRYVCWVTGTTMITAAIVLLFRLEW</sequence>
<evidence type="ECO:0000313" key="2">
    <source>
        <dbReference type="EMBL" id="PSB20897.1"/>
    </source>
</evidence>
<keyword evidence="3" id="KW-1185">Reference proteome</keyword>
<reference evidence="2 3" key="2">
    <citation type="submission" date="2018-03" db="EMBL/GenBank/DDBJ databases">
        <title>The ancient ancestry and fast evolution of plastids.</title>
        <authorList>
            <person name="Moore K.R."/>
            <person name="Magnabosco C."/>
            <person name="Momper L."/>
            <person name="Gold D.A."/>
            <person name="Bosak T."/>
            <person name="Fournier G.P."/>
        </authorList>
    </citation>
    <scope>NUCLEOTIDE SEQUENCE [LARGE SCALE GENOMIC DNA]</scope>
    <source>
        <strain evidence="2 3">ULC007</strain>
    </source>
</reference>
<dbReference type="STRING" id="1920490.GCA_001895925_03514"/>
<feature type="transmembrane region" description="Helical" evidence="1">
    <location>
        <begin position="6"/>
        <end position="30"/>
    </location>
</feature>
<dbReference type="EMBL" id="PVWG01000004">
    <property type="protein sequence ID" value="PSB20897.1"/>
    <property type="molecule type" value="Genomic_DNA"/>
</dbReference>
<organism evidence="2 3">
    <name type="scientific">Phormidesmis priestleyi ULC007</name>
    <dbReference type="NCBI Taxonomy" id="1920490"/>
    <lineage>
        <taxon>Bacteria</taxon>
        <taxon>Bacillati</taxon>
        <taxon>Cyanobacteriota</taxon>
        <taxon>Cyanophyceae</taxon>
        <taxon>Leptolyngbyales</taxon>
        <taxon>Leptolyngbyaceae</taxon>
        <taxon>Phormidesmis</taxon>
    </lineage>
</organism>
<gene>
    <name evidence="2" type="ORF">C7B65_05675</name>
</gene>
<name>A0A2T1DK72_9CYAN</name>
<keyword evidence="1" id="KW-0812">Transmembrane</keyword>
<comment type="caution">
    <text evidence="2">The sequence shown here is derived from an EMBL/GenBank/DDBJ whole genome shotgun (WGS) entry which is preliminary data.</text>
</comment>
<dbReference type="AlphaFoldDB" id="A0A2T1DK72"/>